<evidence type="ECO:0000256" key="1">
    <source>
        <dbReference type="SAM" id="MobiDB-lite"/>
    </source>
</evidence>
<keyword evidence="4" id="KW-1185">Reference proteome</keyword>
<evidence type="ECO:0000313" key="3">
    <source>
        <dbReference type="EMBL" id="SER81639.1"/>
    </source>
</evidence>
<reference evidence="4" key="1">
    <citation type="submission" date="2016-10" db="EMBL/GenBank/DDBJ databases">
        <authorList>
            <person name="Varghese N."/>
            <person name="Submissions S."/>
        </authorList>
    </citation>
    <scope>NUCLEOTIDE SEQUENCE [LARGE SCALE GENOMIC DNA]</scope>
    <source>
        <strain evidence="4">CGMCC 4.6825</strain>
    </source>
</reference>
<dbReference type="InterPro" id="IPR026954">
    <property type="entry name" value="PknH-like_Extracell"/>
</dbReference>
<gene>
    <name evidence="3" type="ORF">SAMN05421870_104379</name>
</gene>
<proteinExistence type="predicted"/>
<dbReference type="Pfam" id="PF14032">
    <property type="entry name" value="PknH_C"/>
    <property type="match status" value="1"/>
</dbReference>
<feature type="compositionally biased region" description="Basic and acidic residues" evidence="1">
    <location>
        <begin position="18"/>
        <end position="31"/>
    </location>
</feature>
<sequence>MILLGACTSGAGPAAPESSDKSEKHVRHTEPLSRAQLKKLLLTRNDELDTEYRRAWDTTTSGKDWKASEPECQPLVDGIRPWTTDRAGARASRRFVKTPEDFVSVILVSYPSVKDASDVMSSLSSSTKACASPFRAGETPEDSDPYRGVKRRAGPDDGDQALSYYLRTVSYAEDRHEFPHLFVHVRVGNLIVTFSRYGSYRPGDNTIPPNLITSQVDKIQTT</sequence>
<evidence type="ECO:0000259" key="2">
    <source>
        <dbReference type="Pfam" id="PF14032"/>
    </source>
</evidence>
<name>A0A1H9SBS3_9ACTN</name>
<dbReference type="AlphaFoldDB" id="A0A1H9SBS3"/>
<organism evidence="3 4">
    <name type="scientific">Streptomyces qinglanensis</name>
    <dbReference type="NCBI Taxonomy" id="943816"/>
    <lineage>
        <taxon>Bacteria</taxon>
        <taxon>Bacillati</taxon>
        <taxon>Actinomycetota</taxon>
        <taxon>Actinomycetes</taxon>
        <taxon>Kitasatosporales</taxon>
        <taxon>Streptomycetaceae</taxon>
        <taxon>Streptomyces</taxon>
    </lineage>
</organism>
<dbReference type="Proteomes" id="UP000182841">
    <property type="component" value="Unassembled WGS sequence"/>
</dbReference>
<evidence type="ECO:0000313" key="4">
    <source>
        <dbReference type="Proteomes" id="UP000182841"/>
    </source>
</evidence>
<dbReference type="EMBL" id="FOGO01000004">
    <property type="protein sequence ID" value="SER81639.1"/>
    <property type="molecule type" value="Genomic_DNA"/>
</dbReference>
<feature type="region of interest" description="Disordered" evidence="1">
    <location>
        <begin position="131"/>
        <end position="155"/>
    </location>
</feature>
<feature type="domain" description="PknH-like extracellular" evidence="2">
    <location>
        <begin position="34"/>
        <end position="156"/>
    </location>
</feature>
<protein>
    <submittedName>
        <fullName evidence="3">PknH-like extracellular domain-containing protein</fullName>
    </submittedName>
</protein>
<dbReference type="RefSeq" id="WP_075000146.1">
    <property type="nucleotide sequence ID" value="NZ_FOGO01000004.1"/>
</dbReference>
<accession>A0A1H9SBS3</accession>
<feature type="region of interest" description="Disordered" evidence="1">
    <location>
        <begin position="1"/>
        <end position="31"/>
    </location>
</feature>
<dbReference type="OrthoDB" id="4324101at2"/>